<accession>A0A5N6V4F5</accession>
<reference evidence="1 2" key="1">
    <citation type="submission" date="2019-04" db="EMBL/GenBank/DDBJ databases">
        <title>Friends and foes A comparative genomics study of 23 Aspergillus species from section Flavi.</title>
        <authorList>
            <consortium name="DOE Joint Genome Institute"/>
            <person name="Kjaerbolling I."/>
            <person name="Vesth T."/>
            <person name="Frisvad J.C."/>
            <person name="Nybo J.L."/>
            <person name="Theobald S."/>
            <person name="Kildgaard S."/>
            <person name="Isbrandt T."/>
            <person name="Kuo A."/>
            <person name="Sato A."/>
            <person name="Lyhne E.K."/>
            <person name="Kogle M.E."/>
            <person name="Wiebenga A."/>
            <person name="Kun R.S."/>
            <person name="Lubbers R.J."/>
            <person name="Makela M.R."/>
            <person name="Barry K."/>
            <person name="Chovatia M."/>
            <person name="Clum A."/>
            <person name="Daum C."/>
            <person name="Haridas S."/>
            <person name="He G."/>
            <person name="LaButti K."/>
            <person name="Lipzen A."/>
            <person name="Mondo S."/>
            <person name="Riley R."/>
            <person name="Salamov A."/>
            <person name="Simmons B.A."/>
            <person name="Magnuson J.K."/>
            <person name="Henrissat B."/>
            <person name="Mortensen U.H."/>
            <person name="Larsen T.O."/>
            <person name="Devries R.P."/>
            <person name="Grigoriev I.V."/>
            <person name="Machida M."/>
            <person name="Baker S.E."/>
            <person name="Andersen M.R."/>
        </authorList>
    </citation>
    <scope>NUCLEOTIDE SEQUENCE [LARGE SCALE GENOMIC DNA]</scope>
    <source>
        <strain evidence="1 2">CBS 117626</strain>
    </source>
</reference>
<dbReference type="Proteomes" id="UP000326950">
    <property type="component" value="Unassembled WGS sequence"/>
</dbReference>
<sequence>MVRRWHSPRLPPLDRSYQGPDITAIISSSLREAANMISALKIPESPTMNAIRPTPPIGRPCCDGLWIVTSSSTCLLTISSPTQVTSPMETVRVFAIDHAWVWAMVDGGLSLANHL</sequence>
<gene>
    <name evidence="1" type="ORF">BDV40DRAFT_257043</name>
</gene>
<name>A0A5N6V4F5_ASPTM</name>
<organism evidence="1 2">
    <name type="scientific">Aspergillus tamarii</name>
    <dbReference type="NCBI Taxonomy" id="41984"/>
    <lineage>
        <taxon>Eukaryota</taxon>
        <taxon>Fungi</taxon>
        <taxon>Dikarya</taxon>
        <taxon>Ascomycota</taxon>
        <taxon>Pezizomycotina</taxon>
        <taxon>Eurotiomycetes</taxon>
        <taxon>Eurotiomycetidae</taxon>
        <taxon>Eurotiales</taxon>
        <taxon>Aspergillaceae</taxon>
        <taxon>Aspergillus</taxon>
        <taxon>Aspergillus subgen. Circumdati</taxon>
    </lineage>
</organism>
<dbReference type="EMBL" id="ML738597">
    <property type="protein sequence ID" value="KAE8165885.1"/>
    <property type="molecule type" value="Genomic_DNA"/>
</dbReference>
<evidence type="ECO:0000313" key="1">
    <source>
        <dbReference type="EMBL" id="KAE8165885.1"/>
    </source>
</evidence>
<protein>
    <submittedName>
        <fullName evidence="1">Uncharacterized protein</fullName>
    </submittedName>
</protein>
<keyword evidence="2" id="KW-1185">Reference proteome</keyword>
<feature type="non-terminal residue" evidence="1">
    <location>
        <position position="115"/>
    </location>
</feature>
<proteinExistence type="predicted"/>
<dbReference type="AlphaFoldDB" id="A0A5N6V4F5"/>
<evidence type="ECO:0000313" key="2">
    <source>
        <dbReference type="Proteomes" id="UP000326950"/>
    </source>
</evidence>